<keyword evidence="3" id="KW-1185">Reference proteome</keyword>
<feature type="region of interest" description="Disordered" evidence="1">
    <location>
        <begin position="1"/>
        <end position="34"/>
    </location>
</feature>
<feature type="region of interest" description="Disordered" evidence="1">
    <location>
        <begin position="118"/>
        <end position="141"/>
    </location>
</feature>
<dbReference type="AlphaFoldDB" id="A0AAV0B760"/>
<evidence type="ECO:0000256" key="1">
    <source>
        <dbReference type="SAM" id="MobiDB-lite"/>
    </source>
</evidence>
<proteinExistence type="predicted"/>
<sequence>MYPKPLGRSDVSWTSRRNSQRRRGDPIINEKPRSRRSNRNSIIIKLFPGIYLTKEGQQDEYVVEDEKLKDDVYTNSSEYDDYRNFGEKETVNLEVEKAIEDITTGLTDLDEDKGLLKGSEKKDTLSGDLEEKETPKDIQGGGKTLINQEEIQNLNIEEEKGTLDDIQEEREVKPIDHEIKELAREKTQENISREPSERSSDRKIVLKDEDDKVIEIIVLNEESEKARQKSSLQNRGKCWRASSRVVKGGKRTSSLTYSIDHRDRRRNGFRGDDRGCEEGCGCDETMKRSNRLSAISIVSSSIYNYFKSK</sequence>
<dbReference type="EMBL" id="CALTRL010003347">
    <property type="protein sequence ID" value="CAH7680951.1"/>
    <property type="molecule type" value="Genomic_DNA"/>
</dbReference>
<evidence type="ECO:0000313" key="3">
    <source>
        <dbReference type="Proteomes" id="UP001153365"/>
    </source>
</evidence>
<accession>A0AAV0B760</accession>
<comment type="caution">
    <text evidence="2">The sequence shown here is derived from an EMBL/GenBank/DDBJ whole genome shotgun (WGS) entry which is preliminary data.</text>
</comment>
<gene>
    <name evidence="2" type="ORF">PPACK8108_LOCUS13479</name>
</gene>
<organism evidence="2 3">
    <name type="scientific">Phakopsora pachyrhizi</name>
    <name type="common">Asian soybean rust disease fungus</name>
    <dbReference type="NCBI Taxonomy" id="170000"/>
    <lineage>
        <taxon>Eukaryota</taxon>
        <taxon>Fungi</taxon>
        <taxon>Dikarya</taxon>
        <taxon>Basidiomycota</taxon>
        <taxon>Pucciniomycotina</taxon>
        <taxon>Pucciniomycetes</taxon>
        <taxon>Pucciniales</taxon>
        <taxon>Phakopsoraceae</taxon>
        <taxon>Phakopsora</taxon>
    </lineage>
</organism>
<evidence type="ECO:0000313" key="2">
    <source>
        <dbReference type="EMBL" id="CAH7680951.1"/>
    </source>
</evidence>
<feature type="compositionally biased region" description="Basic and acidic residues" evidence="1">
    <location>
        <begin position="22"/>
        <end position="32"/>
    </location>
</feature>
<name>A0AAV0B760_PHAPC</name>
<reference evidence="2" key="1">
    <citation type="submission" date="2022-06" db="EMBL/GenBank/DDBJ databases">
        <authorList>
            <consortium name="SYNGENTA / RWTH Aachen University"/>
        </authorList>
    </citation>
    <scope>NUCLEOTIDE SEQUENCE</scope>
</reference>
<protein>
    <submittedName>
        <fullName evidence="2">Expressed protein</fullName>
    </submittedName>
</protein>
<dbReference type="Proteomes" id="UP001153365">
    <property type="component" value="Unassembled WGS sequence"/>
</dbReference>